<feature type="transmembrane region" description="Helical" evidence="1">
    <location>
        <begin position="173"/>
        <end position="194"/>
    </location>
</feature>
<evidence type="ECO:0000259" key="2">
    <source>
        <dbReference type="Pfam" id="PF13231"/>
    </source>
</evidence>
<feature type="domain" description="Glycosyltransferase RgtA/B/C/D-like" evidence="2">
    <location>
        <begin position="129"/>
        <end position="279"/>
    </location>
</feature>
<sequence>MKTLYRMINALTLILLSIALFFSLQSSTFTFFGLSRTLYALILLTIPVAFLLLVFPPVDLFKRIWQFIKNNNNIIFWLIFSLLVVMQLVLVNTFKIDVTSDANIILTALDHPSRLSNYLSLNSNNSFYFFLSYFLSKIFGTNLIVFEIYAIVSLDLSVIFLKLATHKYFGSRSIANVVTLIFAYFTMLQPIFVLTYTDTFVLPFVNLTILLIVLAFNDSKAKYLFMVLAGISTSIAYLLKPSAIIFLIALIIFFVISKRAFLGKVNGIRTVLLLLMTLFLTGTISTYAANRYMDTQTIVKIDKSKSFPIVHYALLGSFGDPNDKNSLHGTFNNGDLSIALKAHNKTARTKAELNELISRSHHRGIIESFKFYMAKFSDNMDTGVVGFHREQLWSIVTKLAPKNSINGHIEKIFYDREQQPGNLLSWSSTFLFLLQLIWLVILSSAIYAIWKYRESDKITLVSLSLLGGMLFLLIFESGGTKYMLQYTPFISVLAGFGLYNLLTQKHS</sequence>
<accession>A0A6C2CB72</accession>
<feature type="transmembrane region" description="Helical" evidence="1">
    <location>
        <begin position="127"/>
        <end position="152"/>
    </location>
</feature>
<feature type="transmembrane region" description="Helical" evidence="1">
    <location>
        <begin position="75"/>
        <end position="94"/>
    </location>
</feature>
<keyword evidence="1" id="KW-0812">Transmembrane</keyword>
<organism evidence="3 4">
    <name type="scientific">Weissella muntiaci</name>
    <dbReference type="NCBI Taxonomy" id="2508881"/>
    <lineage>
        <taxon>Bacteria</taxon>
        <taxon>Bacillati</taxon>
        <taxon>Bacillota</taxon>
        <taxon>Bacilli</taxon>
        <taxon>Lactobacillales</taxon>
        <taxon>Lactobacillaceae</taxon>
        <taxon>Weissella</taxon>
    </lineage>
</organism>
<dbReference type="InterPro" id="IPR038731">
    <property type="entry name" value="RgtA/B/C-like"/>
</dbReference>
<feature type="transmembrane region" description="Helical" evidence="1">
    <location>
        <begin position="36"/>
        <end position="55"/>
    </location>
</feature>
<gene>
    <name evidence="3" type="ORF">ESZ50_01430</name>
</gene>
<evidence type="ECO:0000256" key="1">
    <source>
        <dbReference type="SAM" id="Phobius"/>
    </source>
</evidence>
<dbReference type="AlphaFoldDB" id="A0A6C2CB72"/>
<feature type="transmembrane region" description="Helical" evidence="1">
    <location>
        <begin position="457"/>
        <end position="476"/>
    </location>
</feature>
<keyword evidence="4" id="KW-1185">Reference proteome</keyword>
<protein>
    <recommendedName>
        <fullName evidence="2">Glycosyltransferase RgtA/B/C/D-like domain-containing protein</fullName>
    </recommendedName>
</protein>
<evidence type="ECO:0000313" key="3">
    <source>
        <dbReference type="EMBL" id="TYC50906.1"/>
    </source>
</evidence>
<feature type="transmembrane region" description="Helical" evidence="1">
    <location>
        <begin position="430"/>
        <end position="450"/>
    </location>
</feature>
<comment type="caution">
    <text evidence="3">The sequence shown here is derived from an EMBL/GenBank/DDBJ whole genome shotgun (WGS) entry which is preliminary data.</text>
</comment>
<proteinExistence type="predicted"/>
<feature type="transmembrane region" description="Helical" evidence="1">
    <location>
        <begin position="271"/>
        <end position="289"/>
    </location>
</feature>
<name>A0A6C2CB72_9LACO</name>
<dbReference type="Pfam" id="PF13231">
    <property type="entry name" value="PMT_2"/>
    <property type="match status" value="1"/>
</dbReference>
<keyword evidence="1" id="KW-0472">Membrane</keyword>
<dbReference type="EMBL" id="SDGZ01000004">
    <property type="protein sequence ID" value="TYC50906.1"/>
    <property type="molecule type" value="Genomic_DNA"/>
</dbReference>
<feature type="transmembrane region" description="Helical" evidence="1">
    <location>
        <begin position="482"/>
        <end position="502"/>
    </location>
</feature>
<reference evidence="3 4" key="1">
    <citation type="submission" date="2019-01" db="EMBL/GenBank/DDBJ databases">
        <title>Weissella sp. nov., a novel lactic acid bacterium isolated from animal feces.</title>
        <authorList>
            <person name="Wang L.-T."/>
        </authorList>
    </citation>
    <scope>NUCLEOTIDE SEQUENCE [LARGE SCALE GENOMIC DNA]</scope>
    <source>
        <strain evidence="3 4">8H-2</strain>
    </source>
</reference>
<keyword evidence="1" id="KW-1133">Transmembrane helix</keyword>
<dbReference type="OrthoDB" id="5695313at2"/>
<evidence type="ECO:0000313" key="4">
    <source>
        <dbReference type="Proteomes" id="UP000371977"/>
    </source>
</evidence>
<feature type="transmembrane region" description="Helical" evidence="1">
    <location>
        <begin position="223"/>
        <end position="239"/>
    </location>
</feature>
<feature type="transmembrane region" description="Helical" evidence="1">
    <location>
        <begin position="200"/>
        <end position="216"/>
    </location>
</feature>
<dbReference type="Proteomes" id="UP000371977">
    <property type="component" value="Unassembled WGS sequence"/>
</dbReference>